<dbReference type="EMBL" id="UOFI01000146">
    <property type="protein sequence ID" value="VAW69170.1"/>
    <property type="molecule type" value="Genomic_DNA"/>
</dbReference>
<keyword evidence="1" id="KW-1133">Transmembrane helix</keyword>
<sequence>MAYTSIMFENPNTGAIKEAPVGFSWTILFFAFFPALFRGDWKWGVIMFILNVITFGFAALIFMFIYNKLYIKELISSGFKAKSIGSGDIDDAGGKLGIQIPMLESA</sequence>
<gene>
    <name evidence="2" type="ORF">MNBD_GAMMA09-3247</name>
</gene>
<evidence type="ECO:0000313" key="2">
    <source>
        <dbReference type="EMBL" id="VAW69170.1"/>
    </source>
</evidence>
<evidence type="ECO:0000256" key="1">
    <source>
        <dbReference type="SAM" id="Phobius"/>
    </source>
</evidence>
<protein>
    <recommendedName>
        <fullName evidence="3">HrgC protein</fullName>
    </recommendedName>
</protein>
<proteinExistence type="predicted"/>
<keyword evidence="1" id="KW-0472">Membrane</keyword>
<feature type="transmembrane region" description="Helical" evidence="1">
    <location>
        <begin position="43"/>
        <end position="66"/>
    </location>
</feature>
<name>A0A3B0XWS5_9ZZZZ</name>
<feature type="transmembrane region" description="Helical" evidence="1">
    <location>
        <begin position="21"/>
        <end position="37"/>
    </location>
</feature>
<accession>A0A3B0XWS5</accession>
<keyword evidence="1" id="KW-0812">Transmembrane</keyword>
<organism evidence="2">
    <name type="scientific">hydrothermal vent metagenome</name>
    <dbReference type="NCBI Taxonomy" id="652676"/>
    <lineage>
        <taxon>unclassified sequences</taxon>
        <taxon>metagenomes</taxon>
        <taxon>ecological metagenomes</taxon>
    </lineage>
</organism>
<reference evidence="2" key="1">
    <citation type="submission" date="2018-06" db="EMBL/GenBank/DDBJ databases">
        <authorList>
            <person name="Zhirakovskaya E."/>
        </authorList>
    </citation>
    <scope>NUCLEOTIDE SEQUENCE</scope>
</reference>
<dbReference type="AlphaFoldDB" id="A0A3B0XWS5"/>
<evidence type="ECO:0008006" key="3">
    <source>
        <dbReference type="Google" id="ProtNLM"/>
    </source>
</evidence>